<evidence type="ECO:0000313" key="1">
    <source>
        <dbReference type="EMBL" id="MPL84433.1"/>
    </source>
</evidence>
<dbReference type="EMBL" id="VSSQ01000190">
    <property type="protein sequence ID" value="MPL84433.1"/>
    <property type="molecule type" value="Genomic_DNA"/>
</dbReference>
<accession>A0A644V0K3</accession>
<sequence length="839" mass="90844">MLGARLVELDHQSVALDLHHLAIAELLVEDARADAEGDVIDGGDGGRARRGSAMALQPLPARRIVDIGAARPLLHPRAGTKAAARAAEGPGGAETAAIKPGRRQHLDIGGGQFVDEARRQLRLPLAIDPAVAGEGDRAQPLGASDADIGQPAFLLEPLLPGLVHRALAREQPVLPARQEDDRKFQPLRRMQRHDRDLVLALGTVIVHDQRDVLEEALQVLELLERLHQFLQVLEPARRLGGLVVLPHRDIARLLEDALDQTDVGMIVRRRHRGLVELDQRVVILGRARRRGGRGGADLGVPARDILDEKPQLPARLAADLARRDQPARSVKEAQPRLARQHLDARLRLLAQPALRRVDDTLEGKIVLGRDGQAEIGHCVADLEPFIEPRPADHPIGQADGQEAVLEGAHLVAGAHQNRLIGQPHRSDRAPPRGDRLDLLADPARLFLAIPMADQPHLLAALRLGPERLAKPPLVRGDQPRGGGQDMLGRAVILFEPDHHRAREILLEAQDVADLGAAPAIDRLVIIADAADVAMALRQQPQPQILRDVGVLILVDKDIAEPALILRQHIRVGLEDRHHMQQQIAEIDGIQRAQPVLIGGVKLGAAVVEGRGLGALHPLGRQRAVLPAVDDARELARRPALLVHVRGEDQLFQQPDLVVGVEDGEVRLQPDEFRMPPQQLDADRVEGAQPRHPLDRTAEQPAHALLHLARGLVGEGHGEDLVRAATARMDQMRDARGQGLGLAGAGARQHQHRAVKRLDRGALRGVQPLEIGRGAALHSLQCALRETQRPLERIIVVIPAHGGNLAARAGKAKSCSASVRAHIHAGSIPAPPAPLPPRLG</sequence>
<comment type="caution">
    <text evidence="1">The sequence shown here is derived from an EMBL/GenBank/DDBJ whole genome shotgun (WGS) entry which is preliminary data.</text>
</comment>
<protein>
    <submittedName>
        <fullName evidence="1">Uncharacterized protein</fullName>
    </submittedName>
</protein>
<organism evidence="1">
    <name type="scientific">bioreactor metagenome</name>
    <dbReference type="NCBI Taxonomy" id="1076179"/>
    <lineage>
        <taxon>unclassified sequences</taxon>
        <taxon>metagenomes</taxon>
        <taxon>ecological metagenomes</taxon>
    </lineage>
</organism>
<proteinExistence type="predicted"/>
<reference evidence="1" key="1">
    <citation type="submission" date="2019-08" db="EMBL/GenBank/DDBJ databases">
        <authorList>
            <person name="Kucharzyk K."/>
            <person name="Murdoch R.W."/>
            <person name="Higgins S."/>
            <person name="Loffler F."/>
        </authorList>
    </citation>
    <scope>NUCLEOTIDE SEQUENCE</scope>
</reference>
<gene>
    <name evidence="1" type="ORF">SDC9_30398</name>
</gene>
<dbReference type="AlphaFoldDB" id="A0A644V0K3"/>
<name>A0A644V0K3_9ZZZZ</name>